<evidence type="ECO:0000313" key="3">
    <source>
        <dbReference type="Proteomes" id="UP000002028"/>
    </source>
</evidence>
<gene>
    <name evidence="2" type="ordered locus">Slin_2525</name>
</gene>
<evidence type="ECO:0000313" key="2">
    <source>
        <dbReference type="EMBL" id="ADB38543.1"/>
    </source>
</evidence>
<keyword evidence="3" id="KW-1185">Reference proteome</keyword>
<proteinExistence type="predicted"/>
<keyword evidence="1" id="KW-0472">Membrane</keyword>
<keyword evidence="1" id="KW-0812">Transmembrane</keyword>
<reference evidence="2 3" key="1">
    <citation type="journal article" date="2010" name="Stand. Genomic Sci.">
        <title>Complete genome sequence of Spirosoma linguale type strain (1).</title>
        <authorList>
            <person name="Lail K."/>
            <person name="Sikorski J."/>
            <person name="Saunders E."/>
            <person name="Lapidus A."/>
            <person name="Glavina Del Rio T."/>
            <person name="Copeland A."/>
            <person name="Tice H."/>
            <person name="Cheng J.-F."/>
            <person name="Lucas S."/>
            <person name="Nolan M."/>
            <person name="Bruce D."/>
            <person name="Goodwin L."/>
            <person name="Pitluck S."/>
            <person name="Ivanova N."/>
            <person name="Mavromatis K."/>
            <person name="Ovchinnikova G."/>
            <person name="Pati A."/>
            <person name="Chen A."/>
            <person name="Palaniappan K."/>
            <person name="Land M."/>
            <person name="Hauser L."/>
            <person name="Chang Y.-J."/>
            <person name="Jeffries C.D."/>
            <person name="Chain P."/>
            <person name="Brettin T."/>
            <person name="Detter J.C."/>
            <person name="Schuetze A."/>
            <person name="Rohde M."/>
            <person name="Tindall B.J."/>
            <person name="Goeker M."/>
            <person name="Bristow J."/>
            <person name="Eisen J.A."/>
            <person name="Markowitz V."/>
            <person name="Hugenholtz P."/>
            <person name="Kyrpides N.C."/>
            <person name="Klenk H.-P."/>
            <person name="Chen F."/>
        </authorList>
    </citation>
    <scope>NUCLEOTIDE SEQUENCE [LARGE SCALE GENOMIC DNA]</scope>
    <source>
        <strain evidence="3">ATCC 33905 / DSM 74 / LMG 10896 / Claus 1</strain>
    </source>
</reference>
<name>D2QGN5_SPILD</name>
<sequence>MTPTLRRTHQAIWFSLAIVLPLVFVAVLYLTPQPLRQEPIYAPLPSALPILVRSVNSPALTVSLRTSPDARSSQLEIRVKTALETPSAVVRVRQKNTWQPVGLLNAPGLYRFPLTVSDSHPQLDLWDDIHRHRLQTINL</sequence>
<dbReference type="STRING" id="504472.Slin_2525"/>
<dbReference type="AlphaFoldDB" id="D2QGN5"/>
<feature type="transmembrane region" description="Helical" evidence="1">
    <location>
        <begin position="12"/>
        <end position="30"/>
    </location>
</feature>
<keyword evidence="1" id="KW-1133">Transmembrane helix</keyword>
<dbReference type="eggNOG" id="ENOG5032Q38">
    <property type="taxonomic scope" value="Bacteria"/>
</dbReference>
<dbReference type="HOGENOM" id="CLU_1843862_0_0_10"/>
<protein>
    <submittedName>
        <fullName evidence="2">Uncharacterized protein</fullName>
    </submittedName>
</protein>
<dbReference type="Proteomes" id="UP000002028">
    <property type="component" value="Chromosome"/>
</dbReference>
<evidence type="ECO:0000256" key="1">
    <source>
        <dbReference type="SAM" id="Phobius"/>
    </source>
</evidence>
<dbReference type="RefSeq" id="WP_012927078.1">
    <property type="nucleotide sequence ID" value="NC_013730.1"/>
</dbReference>
<dbReference type="EMBL" id="CP001769">
    <property type="protein sequence ID" value="ADB38543.1"/>
    <property type="molecule type" value="Genomic_DNA"/>
</dbReference>
<dbReference type="KEGG" id="sli:Slin_2525"/>
<organism evidence="2 3">
    <name type="scientific">Spirosoma linguale (strain ATCC 33905 / DSM 74 / LMG 10896 / Claus 1)</name>
    <dbReference type="NCBI Taxonomy" id="504472"/>
    <lineage>
        <taxon>Bacteria</taxon>
        <taxon>Pseudomonadati</taxon>
        <taxon>Bacteroidota</taxon>
        <taxon>Cytophagia</taxon>
        <taxon>Cytophagales</taxon>
        <taxon>Cytophagaceae</taxon>
        <taxon>Spirosoma</taxon>
    </lineage>
</organism>
<accession>D2QGN5</accession>